<keyword evidence="1" id="KW-1133">Transmembrane helix</keyword>
<proteinExistence type="predicted"/>
<evidence type="ECO:0000313" key="2">
    <source>
        <dbReference type="EMBL" id="MFD1176967.1"/>
    </source>
</evidence>
<dbReference type="Proteomes" id="UP001597262">
    <property type="component" value="Unassembled WGS sequence"/>
</dbReference>
<keyword evidence="1" id="KW-0812">Transmembrane</keyword>
<evidence type="ECO:0000313" key="3">
    <source>
        <dbReference type="Proteomes" id="UP001597262"/>
    </source>
</evidence>
<evidence type="ECO:0000256" key="1">
    <source>
        <dbReference type="SAM" id="Phobius"/>
    </source>
</evidence>
<keyword evidence="3" id="KW-1185">Reference proteome</keyword>
<name>A0ABW3RY94_9BACL</name>
<comment type="caution">
    <text evidence="2">The sequence shown here is derived from an EMBL/GenBank/DDBJ whole genome shotgun (WGS) entry which is preliminary data.</text>
</comment>
<organism evidence="2 3">
    <name type="scientific">Paenibacillus puldeungensis</name>
    <dbReference type="NCBI Taxonomy" id="696536"/>
    <lineage>
        <taxon>Bacteria</taxon>
        <taxon>Bacillati</taxon>
        <taxon>Bacillota</taxon>
        <taxon>Bacilli</taxon>
        <taxon>Bacillales</taxon>
        <taxon>Paenibacillaceae</taxon>
        <taxon>Paenibacillus</taxon>
    </lineage>
</organism>
<feature type="transmembrane region" description="Helical" evidence="1">
    <location>
        <begin position="21"/>
        <end position="38"/>
    </location>
</feature>
<gene>
    <name evidence="2" type="ORF">ACFQ3W_11740</name>
</gene>
<feature type="transmembrane region" description="Helical" evidence="1">
    <location>
        <begin position="58"/>
        <end position="76"/>
    </location>
</feature>
<feature type="transmembrane region" description="Helical" evidence="1">
    <location>
        <begin position="136"/>
        <end position="155"/>
    </location>
</feature>
<keyword evidence="1" id="KW-0472">Membrane</keyword>
<reference evidence="3" key="1">
    <citation type="journal article" date="2019" name="Int. J. Syst. Evol. Microbiol.">
        <title>The Global Catalogue of Microorganisms (GCM) 10K type strain sequencing project: providing services to taxonomists for standard genome sequencing and annotation.</title>
        <authorList>
            <consortium name="The Broad Institute Genomics Platform"/>
            <consortium name="The Broad Institute Genome Sequencing Center for Infectious Disease"/>
            <person name="Wu L."/>
            <person name="Ma J."/>
        </authorList>
    </citation>
    <scope>NUCLEOTIDE SEQUENCE [LARGE SCALE GENOMIC DNA]</scope>
    <source>
        <strain evidence="3">CCUG 59189</strain>
    </source>
</reference>
<feature type="transmembrane region" description="Helical" evidence="1">
    <location>
        <begin position="97"/>
        <end position="124"/>
    </location>
</feature>
<feature type="transmembrane region" description="Helical" evidence="1">
    <location>
        <begin position="162"/>
        <end position="180"/>
    </location>
</feature>
<sequence length="238" mass="27067">MLIKVYGFTILNLKILVLEKITFFWTVVLPVVMALFFQDSVTSSLTLEDQKLLYMGWIWTYIIVASFVNGIGLLLARMREYGLLKTYVLIAGGKSPFVLATFVTQLVFCYLSLTIFNVIVGLYFDVFSLNLLWDSLMLMFCSLPFGLLTLVLTVLPLKISDLGTVINIVLNPLFLLAANTDHYNSFWTFMNPFGFINHMIVFLKNGAFPYLLVASCIVYVAAGLFSYKKMNLISYIQR</sequence>
<feature type="transmembrane region" description="Helical" evidence="1">
    <location>
        <begin position="207"/>
        <end position="227"/>
    </location>
</feature>
<accession>A0ABW3RY94</accession>
<evidence type="ECO:0008006" key="4">
    <source>
        <dbReference type="Google" id="ProtNLM"/>
    </source>
</evidence>
<dbReference type="EMBL" id="JBHTLM010000007">
    <property type="protein sequence ID" value="MFD1176967.1"/>
    <property type="molecule type" value="Genomic_DNA"/>
</dbReference>
<dbReference type="RefSeq" id="WP_379319416.1">
    <property type="nucleotide sequence ID" value="NZ_JBHTLM010000007.1"/>
</dbReference>
<protein>
    <recommendedName>
        <fullName evidence="4">ABC transporter permease</fullName>
    </recommendedName>
</protein>